<keyword evidence="6" id="KW-1185">Reference proteome</keyword>
<dbReference type="InterPro" id="IPR003439">
    <property type="entry name" value="ABC_transporter-like_ATP-bd"/>
</dbReference>
<feature type="region of interest" description="Disordered" evidence="3">
    <location>
        <begin position="253"/>
        <end position="286"/>
    </location>
</feature>
<dbReference type="EMBL" id="JAAAHY010000236">
    <property type="protein sequence ID" value="KAF9965619.1"/>
    <property type="molecule type" value="Genomic_DNA"/>
</dbReference>
<feature type="region of interest" description="Disordered" evidence="3">
    <location>
        <begin position="438"/>
        <end position="499"/>
    </location>
</feature>
<feature type="compositionally biased region" description="Polar residues" evidence="3">
    <location>
        <begin position="17"/>
        <end position="38"/>
    </location>
</feature>
<organism evidence="5 6">
    <name type="scientific">Mortierella alpina</name>
    <name type="common">Oleaginous fungus</name>
    <name type="synonym">Mortierella renispora</name>
    <dbReference type="NCBI Taxonomy" id="64518"/>
    <lineage>
        <taxon>Eukaryota</taxon>
        <taxon>Fungi</taxon>
        <taxon>Fungi incertae sedis</taxon>
        <taxon>Mucoromycota</taxon>
        <taxon>Mortierellomycotina</taxon>
        <taxon>Mortierellomycetes</taxon>
        <taxon>Mortierellales</taxon>
        <taxon>Mortierellaceae</taxon>
        <taxon>Mortierella</taxon>
    </lineage>
</organism>
<dbReference type="Proteomes" id="UP000738359">
    <property type="component" value="Unassembled WGS sequence"/>
</dbReference>
<dbReference type="PROSITE" id="PS50893">
    <property type="entry name" value="ABC_TRANSPORTER_2"/>
    <property type="match status" value="1"/>
</dbReference>
<feature type="compositionally biased region" description="Low complexity" evidence="3">
    <location>
        <begin position="7"/>
        <end position="16"/>
    </location>
</feature>
<dbReference type="OrthoDB" id="2417696at2759"/>
<keyword evidence="2" id="KW-0067">ATP-binding</keyword>
<dbReference type="AlphaFoldDB" id="A0A9P6JA34"/>
<name>A0A9P6JA34_MORAP</name>
<feature type="compositionally biased region" description="Pro residues" evidence="3">
    <location>
        <begin position="154"/>
        <end position="164"/>
    </location>
</feature>
<evidence type="ECO:0000256" key="3">
    <source>
        <dbReference type="SAM" id="MobiDB-lite"/>
    </source>
</evidence>
<feature type="region of interest" description="Disordered" evidence="3">
    <location>
        <begin position="1"/>
        <end position="38"/>
    </location>
</feature>
<dbReference type="GO" id="GO:0016887">
    <property type="term" value="F:ATP hydrolysis activity"/>
    <property type="evidence" value="ECO:0007669"/>
    <property type="project" value="InterPro"/>
</dbReference>
<feature type="compositionally biased region" description="Acidic residues" evidence="3">
    <location>
        <begin position="487"/>
        <end position="499"/>
    </location>
</feature>
<evidence type="ECO:0000259" key="4">
    <source>
        <dbReference type="PROSITE" id="PS50893"/>
    </source>
</evidence>
<dbReference type="InterPro" id="IPR027417">
    <property type="entry name" value="P-loop_NTPase"/>
</dbReference>
<dbReference type="SUPFAM" id="SSF52540">
    <property type="entry name" value="P-loop containing nucleoside triphosphate hydrolases"/>
    <property type="match status" value="1"/>
</dbReference>
<gene>
    <name evidence="5" type="ORF">BGZ70_004447</name>
</gene>
<evidence type="ECO:0000313" key="5">
    <source>
        <dbReference type="EMBL" id="KAF9965619.1"/>
    </source>
</evidence>
<feature type="compositionally biased region" description="Low complexity" evidence="3">
    <location>
        <begin position="142"/>
        <end position="153"/>
    </location>
</feature>
<protein>
    <recommendedName>
        <fullName evidence="4">ABC transporter domain-containing protein</fullName>
    </recommendedName>
</protein>
<keyword evidence="1" id="KW-0547">Nucleotide-binding</keyword>
<dbReference type="PANTHER" id="PTHR24223:SF451">
    <property type="entry name" value="AFR432WP"/>
    <property type="match status" value="1"/>
</dbReference>
<reference evidence="5" key="1">
    <citation type="journal article" date="2020" name="Fungal Divers.">
        <title>Resolving the Mortierellaceae phylogeny through synthesis of multi-gene phylogenetics and phylogenomics.</title>
        <authorList>
            <person name="Vandepol N."/>
            <person name="Liber J."/>
            <person name="Desiro A."/>
            <person name="Na H."/>
            <person name="Kennedy M."/>
            <person name="Barry K."/>
            <person name="Grigoriev I.V."/>
            <person name="Miller A.N."/>
            <person name="O'Donnell K."/>
            <person name="Stajich J.E."/>
            <person name="Bonito G."/>
        </authorList>
    </citation>
    <scope>NUCLEOTIDE SEQUENCE</scope>
    <source>
        <strain evidence="5">CK1249</strain>
    </source>
</reference>
<dbReference type="Gene3D" id="3.40.50.300">
    <property type="entry name" value="P-loop containing nucleotide triphosphate hydrolases"/>
    <property type="match status" value="2"/>
</dbReference>
<evidence type="ECO:0000256" key="2">
    <source>
        <dbReference type="ARBA" id="ARBA00022840"/>
    </source>
</evidence>
<feature type="domain" description="ABC transporter" evidence="4">
    <location>
        <begin position="189"/>
        <end position="605"/>
    </location>
</feature>
<dbReference type="GO" id="GO:0042626">
    <property type="term" value="F:ATPase-coupled transmembrane transporter activity"/>
    <property type="evidence" value="ECO:0007669"/>
    <property type="project" value="TreeGrafter"/>
</dbReference>
<evidence type="ECO:0000256" key="1">
    <source>
        <dbReference type="ARBA" id="ARBA00022741"/>
    </source>
</evidence>
<comment type="caution">
    <text evidence="5">The sequence shown here is derived from an EMBL/GenBank/DDBJ whole genome shotgun (WGS) entry which is preliminary data.</text>
</comment>
<accession>A0A9P6JA34</accession>
<sequence>MVPPQNPTYQPQTQYQARSSTAAPSPTDPATSLPLGNSSVRTNTVASAANTVTSGISHFSTASHNTVATNATLVPSGHGYPGGSENSLATLIPPPTPSSTFINTNSAAVPAPAEPVDQLSNLNQMDDLESRFDAPLPPLPPSAASTPTQASMPAPLPAPLPAPIPTPAPMPLPMAAAAAASTNNASAPVKSNDPTPVAGSAVARAVAFGPVTCSFLPGEKVAVVGKAKSGKTTFIQSLFRIWDSAEEDRIRSARAAAAAEHSHATNGNSAQNRASTGPSSGPKASPLGFWSMNKAKSFRDTALDLGEINVDGLDISQMGLADLRSRFAYLSQRGTVFAGTVRFNLDPKGEHEDAELNDVLKTCFLSERLKLDTELITPATANLSIATSTGSSNGAVPATSSRVSRYRKHFFRRSRAYQNSSKGKSKALGLKNYRATASAPATVGKTSGRGLQTGLDGNGPDLSHLDQRLARAVPGDGHNQEHMETIAEGDDDETDDEVDEDDTRVELDTNERQLLSLARILVQRPNVVVLDNCASKVTDLTAQRLDQIILQELAHATILSVGHRLDQIIARHNRILVLEQGRIAEFDTPMTLLNKVDGVFRTICNPSGPNFSSLVALAKKQELQQ</sequence>
<feature type="compositionally biased region" description="Polar residues" evidence="3">
    <location>
        <begin position="265"/>
        <end position="279"/>
    </location>
</feature>
<evidence type="ECO:0000313" key="6">
    <source>
        <dbReference type="Proteomes" id="UP000738359"/>
    </source>
</evidence>
<feature type="region of interest" description="Disordered" evidence="3">
    <location>
        <begin position="130"/>
        <end position="164"/>
    </location>
</feature>
<dbReference type="GO" id="GO:0016020">
    <property type="term" value="C:membrane"/>
    <property type="evidence" value="ECO:0007669"/>
    <property type="project" value="TreeGrafter"/>
</dbReference>
<dbReference type="InterPro" id="IPR050173">
    <property type="entry name" value="ABC_transporter_C-like"/>
</dbReference>
<dbReference type="PANTHER" id="PTHR24223">
    <property type="entry name" value="ATP-BINDING CASSETTE SUB-FAMILY C"/>
    <property type="match status" value="1"/>
</dbReference>
<dbReference type="GO" id="GO:0005524">
    <property type="term" value="F:ATP binding"/>
    <property type="evidence" value="ECO:0007669"/>
    <property type="project" value="UniProtKB-KW"/>
</dbReference>
<proteinExistence type="predicted"/>